<dbReference type="NCBIfam" id="NF001209">
    <property type="entry name" value="PRK00175.1"/>
    <property type="match status" value="1"/>
</dbReference>
<dbReference type="GO" id="GO:0009092">
    <property type="term" value="P:homoserine metabolic process"/>
    <property type="evidence" value="ECO:0007669"/>
    <property type="project" value="TreeGrafter"/>
</dbReference>
<feature type="binding site" evidence="2">
    <location>
        <position position="213"/>
    </location>
    <ligand>
        <name>substrate</name>
    </ligand>
</feature>
<keyword evidence="2" id="KW-0028">Amino-acid biosynthesis</keyword>
<comment type="caution">
    <text evidence="2">Lacks conserved residue(s) required for the propagation of feature annotation.</text>
</comment>
<proteinExistence type="inferred from homology"/>
<feature type="active site" description="Nucleophile" evidence="2 3">
    <location>
        <position position="145"/>
    </location>
</feature>
<dbReference type="STRING" id="1197717.BED41_15495"/>
<evidence type="ECO:0000256" key="3">
    <source>
        <dbReference type="PIRSR" id="PIRSR000443-1"/>
    </source>
</evidence>
<dbReference type="GO" id="GO:0004414">
    <property type="term" value="F:homoserine O-acetyltransferase activity"/>
    <property type="evidence" value="ECO:0007669"/>
    <property type="project" value="UniProtKB-UniRule"/>
</dbReference>
<keyword evidence="2" id="KW-0012">Acyltransferase</keyword>
<dbReference type="GO" id="GO:0009086">
    <property type="term" value="P:methionine biosynthetic process"/>
    <property type="evidence" value="ECO:0007669"/>
    <property type="project" value="UniProtKB-UniRule"/>
</dbReference>
<keyword evidence="1 2" id="KW-0808">Transferase</keyword>
<dbReference type="Gene3D" id="1.10.1740.110">
    <property type="match status" value="1"/>
</dbReference>
<dbReference type="RefSeq" id="WP_066748417.1">
    <property type="nucleotide sequence ID" value="NZ_CP016757.1"/>
</dbReference>
<organism evidence="5 6">
    <name type="scientific">Cloacibacillus porcorum</name>
    <dbReference type="NCBI Taxonomy" id="1197717"/>
    <lineage>
        <taxon>Bacteria</taxon>
        <taxon>Thermotogati</taxon>
        <taxon>Synergistota</taxon>
        <taxon>Synergistia</taxon>
        <taxon>Synergistales</taxon>
        <taxon>Synergistaceae</taxon>
        <taxon>Cloacibacillus</taxon>
    </lineage>
</organism>
<dbReference type="Proteomes" id="UP000093044">
    <property type="component" value="Chromosome"/>
</dbReference>
<keyword evidence="2" id="KW-0963">Cytoplasm</keyword>
<dbReference type="GeneID" id="83059251"/>
<comment type="similarity">
    <text evidence="2">Belongs to the AB hydrolase superfamily. MetX family.</text>
</comment>
<dbReference type="PANTHER" id="PTHR32268">
    <property type="entry name" value="HOMOSERINE O-ACETYLTRANSFERASE"/>
    <property type="match status" value="1"/>
</dbReference>
<evidence type="ECO:0000259" key="4">
    <source>
        <dbReference type="Pfam" id="PF00561"/>
    </source>
</evidence>
<dbReference type="NCBIfam" id="TIGR01392">
    <property type="entry name" value="homoserO_Ac_trn"/>
    <property type="match status" value="1"/>
</dbReference>
<dbReference type="UniPathway" id="UPA00051">
    <property type="reaction ID" value="UER00074"/>
</dbReference>
<dbReference type="InterPro" id="IPR000073">
    <property type="entry name" value="AB_hydrolase_1"/>
</dbReference>
<name>A0A1B2I8V2_9BACT</name>
<dbReference type="InterPro" id="IPR029058">
    <property type="entry name" value="AB_hydrolase_fold"/>
</dbReference>
<comment type="subcellular location">
    <subcellularLocation>
        <location evidence="2">Cytoplasm</location>
    </subcellularLocation>
</comment>
<evidence type="ECO:0000313" key="5">
    <source>
        <dbReference type="EMBL" id="ANZ46382.1"/>
    </source>
</evidence>
<feature type="active site" evidence="2 3">
    <location>
        <position position="340"/>
    </location>
</feature>
<dbReference type="KEGG" id="cpor:BED41_15495"/>
<evidence type="ECO:0000256" key="1">
    <source>
        <dbReference type="ARBA" id="ARBA00022679"/>
    </source>
</evidence>
<sequence length="359" mass="39954">MKEETGSVSLQNITLPSGAFFERLEQVYSRYGEAEADGANVILVCHALTGSHRLAGERRPGEPEPWWGAVVGDGKALDTRKYCVICFNNLASPYGSTSPLFENPADGRRWAMRFPILSPRDTAFAQREALLALGIERLYAVIGGSLGGMIGLEYAVSFPEEVPRCALIAAPDRLYPQAIAFNAVQRQSIKSDPLWADGDYEGAGPVNGLAAARMLAMITYKSEQSFSHRYMREMAQGSTRDWDGQFQVESYLHYHGEEIVKRFDANCYLYLTKMMDLHDIGAGRGGLDEGWKRFAGRRLLGLGISSDMLFPNWQVEEAVRAAAKNGVAAYYEEIESENGHDAFLIDFDQVDDYLRSFLQ</sequence>
<feature type="domain" description="AB hydrolase-1" evidence="4">
    <location>
        <begin position="40"/>
        <end position="344"/>
    </location>
</feature>
<dbReference type="AlphaFoldDB" id="A0A1B2I8V2"/>
<dbReference type="PANTHER" id="PTHR32268:SF11">
    <property type="entry name" value="HOMOSERINE O-ACETYLTRANSFERASE"/>
    <property type="match status" value="1"/>
</dbReference>
<dbReference type="Gene3D" id="3.40.50.1820">
    <property type="entry name" value="alpha/beta hydrolase"/>
    <property type="match status" value="1"/>
</dbReference>
<accession>A0A1B2I8V2</accession>
<comment type="pathway">
    <text evidence="2">Amino-acid biosynthesis; L-methionine biosynthesis via de novo pathway; O-acetyl-L-homoserine from L-homoserine: step 1/1.</text>
</comment>
<feature type="active site" evidence="2 3">
    <location>
        <position position="307"/>
    </location>
</feature>
<keyword evidence="2" id="KW-0486">Methionine biosynthesis</keyword>
<evidence type="ECO:0000256" key="2">
    <source>
        <dbReference type="HAMAP-Rule" id="MF_00296"/>
    </source>
</evidence>
<comment type="subunit">
    <text evidence="2">Homodimer.</text>
</comment>
<dbReference type="InterPro" id="IPR008220">
    <property type="entry name" value="HAT_MetX-like"/>
</dbReference>
<dbReference type="HAMAP" id="MF_00296">
    <property type="entry name" value="MetX_acyltransf"/>
    <property type="match status" value="1"/>
</dbReference>
<dbReference type="OrthoDB" id="9800754at2"/>
<gene>
    <name evidence="2" type="primary">metXA</name>
    <name evidence="5" type="ORF">BED41_15495</name>
</gene>
<comment type="function">
    <text evidence="2">Transfers an acetyl group from acetyl-CoA to L-homoserine, forming acetyl-L-homoserine.</text>
</comment>
<keyword evidence="6" id="KW-1185">Reference proteome</keyword>
<dbReference type="GO" id="GO:0005737">
    <property type="term" value="C:cytoplasm"/>
    <property type="evidence" value="ECO:0007669"/>
    <property type="project" value="UniProtKB-SubCell"/>
</dbReference>
<dbReference type="PIRSF" id="PIRSF000443">
    <property type="entry name" value="Homoser_Ac_trans"/>
    <property type="match status" value="1"/>
</dbReference>
<dbReference type="EMBL" id="CP016757">
    <property type="protein sequence ID" value="ANZ46382.1"/>
    <property type="molecule type" value="Genomic_DNA"/>
</dbReference>
<comment type="catalytic activity">
    <reaction evidence="2">
        <text>L-homoserine + acetyl-CoA = O-acetyl-L-homoserine + CoA</text>
        <dbReference type="Rhea" id="RHEA:13701"/>
        <dbReference type="ChEBI" id="CHEBI:57287"/>
        <dbReference type="ChEBI" id="CHEBI:57288"/>
        <dbReference type="ChEBI" id="CHEBI:57476"/>
        <dbReference type="ChEBI" id="CHEBI:57716"/>
        <dbReference type="EC" id="2.3.1.31"/>
    </reaction>
</comment>
<feature type="binding site" evidence="2">
    <location>
        <position position="341"/>
    </location>
    <ligand>
        <name>substrate</name>
    </ligand>
</feature>
<evidence type="ECO:0000313" key="6">
    <source>
        <dbReference type="Proteomes" id="UP000093044"/>
    </source>
</evidence>
<dbReference type="SUPFAM" id="SSF53474">
    <property type="entry name" value="alpha/beta-Hydrolases"/>
    <property type="match status" value="1"/>
</dbReference>
<dbReference type="Pfam" id="PF00561">
    <property type="entry name" value="Abhydrolase_1"/>
    <property type="match status" value="1"/>
</dbReference>
<protein>
    <recommendedName>
        <fullName evidence="2">Homoserine O-acetyltransferase</fullName>
        <shortName evidence="2">HAT</shortName>
        <ecNumber evidence="2">2.3.1.31</ecNumber>
    </recommendedName>
    <alternativeName>
        <fullName evidence="2">Homoserine transacetylase</fullName>
        <shortName evidence="2">HTA</shortName>
    </alternativeName>
</protein>
<dbReference type="EC" id="2.3.1.31" evidence="2"/>
<reference evidence="5" key="1">
    <citation type="submission" date="2016-08" db="EMBL/GenBank/DDBJ databases">
        <title>Complete genome of Cloacibacillus porcorum.</title>
        <authorList>
            <person name="Looft T."/>
            <person name="Bayles D.O."/>
            <person name="Alt D.P."/>
        </authorList>
    </citation>
    <scope>NUCLEOTIDE SEQUENCE [LARGE SCALE GENOMIC DNA]</scope>
    <source>
        <strain evidence="5">CL-84</strain>
    </source>
</reference>